<sequence length="95" mass="10737">MGLDHVHDYHGLHHPGHHPAPTLLQQSQTAHRRSPRERDGLHSERLQAYREMKTTLAHDVNSSALPCCPYGDAQDTPSSPTPVRKNDMEREPMAK</sequence>
<name>A0AAD7SBY7_9TELE</name>
<gene>
    <name evidence="2" type="ORF">AAFF_G00407990</name>
</gene>
<feature type="compositionally biased region" description="Basic and acidic residues" evidence="1">
    <location>
        <begin position="84"/>
        <end position="95"/>
    </location>
</feature>
<feature type="region of interest" description="Disordered" evidence="1">
    <location>
        <begin position="1"/>
        <end position="44"/>
    </location>
</feature>
<evidence type="ECO:0000313" key="2">
    <source>
        <dbReference type="EMBL" id="KAJ8399694.1"/>
    </source>
</evidence>
<organism evidence="2 3">
    <name type="scientific">Aldrovandia affinis</name>
    <dbReference type="NCBI Taxonomy" id="143900"/>
    <lineage>
        <taxon>Eukaryota</taxon>
        <taxon>Metazoa</taxon>
        <taxon>Chordata</taxon>
        <taxon>Craniata</taxon>
        <taxon>Vertebrata</taxon>
        <taxon>Euteleostomi</taxon>
        <taxon>Actinopterygii</taxon>
        <taxon>Neopterygii</taxon>
        <taxon>Teleostei</taxon>
        <taxon>Notacanthiformes</taxon>
        <taxon>Halosauridae</taxon>
        <taxon>Aldrovandia</taxon>
    </lineage>
</organism>
<protein>
    <submittedName>
        <fullName evidence="2">Uncharacterized protein</fullName>
    </submittedName>
</protein>
<dbReference type="AlphaFoldDB" id="A0AAD7SBY7"/>
<evidence type="ECO:0000256" key="1">
    <source>
        <dbReference type="SAM" id="MobiDB-lite"/>
    </source>
</evidence>
<evidence type="ECO:0000313" key="3">
    <source>
        <dbReference type="Proteomes" id="UP001221898"/>
    </source>
</evidence>
<reference evidence="2" key="1">
    <citation type="journal article" date="2023" name="Science">
        <title>Genome structures resolve the early diversification of teleost fishes.</title>
        <authorList>
            <person name="Parey E."/>
            <person name="Louis A."/>
            <person name="Montfort J."/>
            <person name="Bouchez O."/>
            <person name="Roques C."/>
            <person name="Iampietro C."/>
            <person name="Lluch J."/>
            <person name="Castinel A."/>
            <person name="Donnadieu C."/>
            <person name="Desvignes T."/>
            <person name="Floi Bucao C."/>
            <person name="Jouanno E."/>
            <person name="Wen M."/>
            <person name="Mejri S."/>
            <person name="Dirks R."/>
            <person name="Jansen H."/>
            <person name="Henkel C."/>
            <person name="Chen W.J."/>
            <person name="Zahm M."/>
            <person name="Cabau C."/>
            <person name="Klopp C."/>
            <person name="Thompson A.W."/>
            <person name="Robinson-Rechavi M."/>
            <person name="Braasch I."/>
            <person name="Lecointre G."/>
            <person name="Bobe J."/>
            <person name="Postlethwait J.H."/>
            <person name="Berthelot C."/>
            <person name="Roest Crollius H."/>
            <person name="Guiguen Y."/>
        </authorList>
    </citation>
    <scope>NUCLEOTIDE SEQUENCE</scope>
    <source>
        <strain evidence="2">NC1722</strain>
    </source>
</reference>
<dbReference type="EMBL" id="JAINUG010000081">
    <property type="protein sequence ID" value="KAJ8399694.1"/>
    <property type="molecule type" value="Genomic_DNA"/>
</dbReference>
<feature type="region of interest" description="Disordered" evidence="1">
    <location>
        <begin position="62"/>
        <end position="95"/>
    </location>
</feature>
<keyword evidence="3" id="KW-1185">Reference proteome</keyword>
<dbReference type="Proteomes" id="UP001221898">
    <property type="component" value="Unassembled WGS sequence"/>
</dbReference>
<accession>A0AAD7SBY7</accession>
<proteinExistence type="predicted"/>
<feature type="compositionally biased region" description="Basic and acidic residues" evidence="1">
    <location>
        <begin position="1"/>
        <end position="11"/>
    </location>
</feature>
<comment type="caution">
    <text evidence="2">The sequence shown here is derived from an EMBL/GenBank/DDBJ whole genome shotgun (WGS) entry which is preliminary data.</text>
</comment>